<proteinExistence type="predicted"/>
<feature type="compositionally biased region" description="Basic residues" evidence="1">
    <location>
        <begin position="1"/>
        <end position="10"/>
    </location>
</feature>
<dbReference type="AlphaFoldDB" id="A0AAV7S5I5"/>
<dbReference type="EMBL" id="JANPWB010000009">
    <property type="protein sequence ID" value="KAJ1159422.1"/>
    <property type="molecule type" value="Genomic_DNA"/>
</dbReference>
<reference evidence="2" key="1">
    <citation type="journal article" date="2022" name="bioRxiv">
        <title>Sequencing and chromosome-scale assembly of the giantPleurodeles waltlgenome.</title>
        <authorList>
            <person name="Brown T."/>
            <person name="Elewa A."/>
            <person name="Iarovenko S."/>
            <person name="Subramanian E."/>
            <person name="Araus A.J."/>
            <person name="Petzold A."/>
            <person name="Susuki M."/>
            <person name="Suzuki K.-i.T."/>
            <person name="Hayashi T."/>
            <person name="Toyoda A."/>
            <person name="Oliveira C."/>
            <person name="Osipova E."/>
            <person name="Leigh N.D."/>
            <person name="Simon A."/>
            <person name="Yun M.H."/>
        </authorList>
    </citation>
    <scope>NUCLEOTIDE SEQUENCE</scope>
    <source>
        <strain evidence="2">20211129_DDA</strain>
        <tissue evidence="2">Liver</tissue>
    </source>
</reference>
<feature type="region of interest" description="Disordered" evidence="1">
    <location>
        <begin position="190"/>
        <end position="209"/>
    </location>
</feature>
<protein>
    <submittedName>
        <fullName evidence="2">Uncharacterized protein</fullName>
    </submittedName>
</protein>
<evidence type="ECO:0000313" key="3">
    <source>
        <dbReference type="Proteomes" id="UP001066276"/>
    </source>
</evidence>
<feature type="compositionally biased region" description="Basic and acidic residues" evidence="1">
    <location>
        <begin position="82"/>
        <end position="112"/>
    </location>
</feature>
<keyword evidence="3" id="KW-1185">Reference proteome</keyword>
<feature type="region of interest" description="Disordered" evidence="1">
    <location>
        <begin position="26"/>
        <end position="137"/>
    </location>
</feature>
<gene>
    <name evidence="2" type="ORF">NDU88_012088</name>
</gene>
<organism evidence="2 3">
    <name type="scientific">Pleurodeles waltl</name>
    <name type="common">Iberian ribbed newt</name>
    <dbReference type="NCBI Taxonomy" id="8319"/>
    <lineage>
        <taxon>Eukaryota</taxon>
        <taxon>Metazoa</taxon>
        <taxon>Chordata</taxon>
        <taxon>Craniata</taxon>
        <taxon>Vertebrata</taxon>
        <taxon>Euteleostomi</taxon>
        <taxon>Amphibia</taxon>
        <taxon>Batrachia</taxon>
        <taxon>Caudata</taxon>
        <taxon>Salamandroidea</taxon>
        <taxon>Salamandridae</taxon>
        <taxon>Pleurodelinae</taxon>
        <taxon>Pleurodeles</taxon>
    </lineage>
</organism>
<comment type="caution">
    <text evidence="2">The sequence shown here is derived from an EMBL/GenBank/DDBJ whole genome shotgun (WGS) entry which is preliminary data.</text>
</comment>
<accession>A0AAV7S5I5</accession>
<evidence type="ECO:0000256" key="1">
    <source>
        <dbReference type="SAM" id="MobiDB-lite"/>
    </source>
</evidence>
<dbReference type="Proteomes" id="UP001066276">
    <property type="component" value="Chromosome 5"/>
</dbReference>
<sequence length="319" mass="34719">MNKDKGRGRRTLQAFVPGGSRFVAGFAANDADETRSLGASKRARSKDEGVPPPARDTPACLRCITRPGLRESAGSRPPGGPREAEGRPRDPGERLRGDRGGPRDRLRGDPGRGRKPRGTSGLLGEATQPPVDVRGSHELRFKGFRDSGRREAIAAVQALRSSVNRVFDCLKDGLRSKGAWRSAINQWETIRESPSPQQRPVEPRPSAGRNFSVQSVSSGLFRIQLVDQGSRIKDLGCSAVRLGSPQLAAVVGCLLKTCWEDYNTQNLLGFLCTKWRGSTVTPPRAPKLQQGKPHCGTRAGGPSVAFRDLKRLDWVWDSA</sequence>
<feature type="region of interest" description="Disordered" evidence="1">
    <location>
        <begin position="1"/>
        <end position="20"/>
    </location>
</feature>
<evidence type="ECO:0000313" key="2">
    <source>
        <dbReference type="EMBL" id="KAJ1159422.1"/>
    </source>
</evidence>
<name>A0AAV7S5I5_PLEWA</name>